<accession>A0A9X3AR71</accession>
<name>A0A9X3AR71_9GAMM</name>
<sequence length="185" mass="20916">MRIVMTLLFSLLAPLAMAADLTEKDVKHWMEAMPALENWLTQHEDQLPDEDFSAGETSIDAMFNKGIEQLKAAGLHDDFSKQVKAGGYNSIEQWAEVSRRVTMGYMALEMENEQVSLSQLEAQLEQIRQAEGMPAEQKMMMEQMMSASLMMMRAVENVSEKDKAAVRPFRQQLADQFAESDSGDE</sequence>
<reference evidence="2" key="1">
    <citation type="journal article" date="2022" name="Front. Microbiol.">
        <title>Genome-based taxonomic rearrangement of Oceanobacter-related bacteria including the description of Thalassolituus hydrocarbonoclasticus sp. nov. and Thalassolituus pacificus sp. nov. and emended description of the genus Thalassolituus.</title>
        <authorList>
            <person name="Dong C."/>
            <person name="Wei L."/>
            <person name="Wang J."/>
            <person name="Lai Q."/>
            <person name="Huang Z."/>
            <person name="Shao Z."/>
        </authorList>
    </citation>
    <scope>NUCLEOTIDE SEQUENCE</scope>
    <source>
        <strain evidence="2">59MF3M-4</strain>
    </source>
</reference>
<dbReference type="Proteomes" id="UP001147830">
    <property type="component" value="Unassembled WGS sequence"/>
</dbReference>
<feature type="chain" id="PRO_5040773890" evidence="1">
    <location>
        <begin position="19"/>
        <end position="185"/>
    </location>
</feature>
<dbReference type="EMBL" id="JAOANI010000014">
    <property type="protein sequence ID" value="MCT7358429.1"/>
    <property type="molecule type" value="Genomic_DNA"/>
</dbReference>
<dbReference type="RefSeq" id="WP_260975345.1">
    <property type="nucleotide sequence ID" value="NZ_JAOANI010000014.1"/>
</dbReference>
<evidence type="ECO:0000256" key="1">
    <source>
        <dbReference type="SAM" id="SignalP"/>
    </source>
</evidence>
<organism evidence="2 3">
    <name type="scientific">Thalassolituus pacificus</name>
    <dbReference type="NCBI Taxonomy" id="2975440"/>
    <lineage>
        <taxon>Bacteria</taxon>
        <taxon>Pseudomonadati</taxon>
        <taxon>Pseudomonadota</taxon>
        <taxon>Gammaproteobacteria</taxon>
        <taxon>Oceanospirillales</taxon>
        <taxon>Oceanospirillaceae</taxon>
        <taxon>Thalassolituus</taxon>
    </lineage>
</organism>
<evidence type="ECO:0000313" key="2">
    <source>
        <dbReference type="EMBL" id="MCT7358429.1"/>
    </source>
</evidence>
<comment type="caution">
    <text evidence="2">The sequence shown here is derived from an EMBL/GenBank/DDBJ whole genome shotgun (WGS) entry which is preliminary data.</text>
</comment>
<keyword evidence="3" id="KW-1185">Reference proteome</keyword>
<dbReference type="AlphaFoldDB" id="A0A9X3AR71"/>
<gene>
    <name evidence="2" type="ORF">NYR02_05255</name>
</gene>
<protein>
    <submittedName>
        <fullName evidence="2">Uncharacterized protein</fullName>
    </submittedName>
</protein>
<feature type="signal peptide" evidence="1">
    <location>
        <begin position="1"/>
        <end position="18"/>
    </location>
</feature>
<keyword evidence="1" id="KW-0732">Signal</keyword>
<proteinExistence type="predicted"/>
<reference evidence="2" key="2">
    <citation type="submission" date="2022-08" db="EMBL/GenBank/DDBJ databases">
        <authorList>
            <person name="Dong C."/>
        </authorList>
    </citation>
    <scope>NUCLEOTIDE SEQUENCE</scope>
    <source>
        <strain evidence="2">59MF3M-4</strain>
    </source>
</reference>
<evidence type="ECO:0000313" key="3">
    <source>
        <dbReference type="Proteomes" id="UP001147830"/>
    </source>
</evidence>